<accession>A0AAD6UVE0</accession>
<protein>
    <submittedName>
        <fullName evidence="1">Uncharacterized protein</fullName>
    </submittedName>
</protein>
<proteinExistence type="predicted"/>
<name>A0AAD6UVE0_9AGAR</name>
<reference evidence="1" key="1">
    <citation type="submission" date="2023-03" db="EMBL/GenBank/DDBJ databases">
        <title>Massive genome expansion in bonnet fungi (Mycena s.s.) driven by repeated elements and novel gene families across ecological guilds.</title>
        <authorList>
            <consortium name="Lawrence Berkeley National Laboratory"/>
            <person name="Harder C.B."/>
            <person name="Miyauchi S."/>
            <person name="Viragh M."/>
            <person name="Kuo A."/>
            <person name="Thoen E."/>
            <person name="Andreopoulos B."/>
            <person name="Lu D."/>
            <person name="Skrede I."/>
            <person name="Drula E."/>
            <person name="Henrissat B."/>
            <person name="Morin E."/>
            <person name="Kohler A."/>
            <person name="Barry K."/>
            <person name="LaButti K."/>
            <person name="Morin E."/>
            <person name="Salamov A."/>
            <person name="Lipzen A."/>
            <person name="Mereny Z."/>
            <person name="Hegedus B."/>
            <person name="Baldrian P."/>
            <person name="Stursova M."/>
            <person name="Weitz H."/>
            <person name="Taylor A."/>
            <person name="Grigoriev I.V."/>
            <person name="Nagy L.G."/>
            <person name="Martin F."/>
            <person name="Kauserud H."/>
        </authorList>
    </citation>
    <scope>NUCLEOTIDE SEQUENCE</scope>
    <source>
        <strain evidence="1">9144</strain>
    </source>
</reference>
<dbReference type="AlphaFoldDB" id="A0AAD6UVE0"/>
<dbReference type="Proteomes" id="UP001219525">
    <property type="component" value="Unassembled WGS sequence"/>
</dbReference>
<gene>
    <name evidence="1" type="ORF">GGX14DRAFT_376659</name>
</gene>
<keyword evidence="2" id="KW-1185">Reference proteome</keyword>
<comment type="caution">
    <text evidence="1">The sequence shown here is derived from an EMBL/GenBank/DDBJ whole genome shotgun (WGS) entry which is preliminary data.</text>
</comment>
<organism evidence="1 2">
    <name type="scientific">Mycena pura</name>
    <dbReference type="NCBI Taxonomy" id="153505"/>
    <lineage>
        <taxon>Eukaryota</taxon>
        <taxon>Fungi</taxon>
        <taxon>Dikarya</taxon>
        <taxon>Basidiomycota</taxon>
        <taxon>Agaricomycotina</taxon>
        <taxon>Agaricomycetes</taxon>
        <taxon>Agaricomycetidae</taxon>
        <taxon>Agaricales</taxon>
        <taxon>Marasmiineae</taxon>
        <taxon>Mycenaceae</taxon>
        <taxon>Mycena</taxon>
    </lineage>
</organism>
<evidence type="ECO:0000313" key="2">
    <source>
        <dbReference type="Proteomes" id="UP001219525"/>
    </source>
</evidence>
<evidence type="ECO:0000313" key="1">
    <source>
        <dbReference type="EMBL" id="KAJ7195759.1"/>
    </source>
</evidence>
<dbReference type="EMBL" id="JARJCW010000088">
    <property type="protein sequence ID" value="KAJ7195759.1"/>
    <property type="molecule type" value="Genomic_DNA"/>
</dbReference>
<sequence length="293" mass="32929">MAGEPFLPIELEREIFEISAIRHPEIAPVLLRVARRVFIWIEPLLYRVMRVGKSRRRAAAFLKATKTKPPAFFAASVRALCFDNYCDWSVDEARNVLKLCRGVTNFAATDRFYTPAMLPVLATMRIQRLDVCLAALFGSFEATHFTHPLFSRITHLTMGERLSSVEEHIYANLRTLPALTHLCLHSVVSPTTCTLELLLTDCVRLELLVVLWEQLSIVSATRMAANTPLRDVRLVVGVYSHCWVDWNTGAAGLPNLWTRAENVVAQRRGGELDGTVCLVQGTGTEAHIWRVCG</sequence>